<dbReference type="SUPFAM" id="SSF52833">
    <property type="entry name" value="Thioredoxin-like"/>
    <property type="match status" value="1"/>
</dbReference>
<evidence type="ECO:0000256" key="5">
    <source>
        <dbReference type="ARBA" id="ARBA00023284"/>
    </source>
</evidence>
<proteinExistence type="inferred from homology"/>
<gene>
    <name evidence="7" type="ORF">GO608_11760</name>
</gene>
<dbReference type="InterPro" id="IPR013766">
    <property type="entry name" value="Thioredoxin_domain"/>
</dbReference>
<dbReference type="InterPro" id="IPR050553">
    <property type="entry name" value="Thioredoxin_ResA/DsbE_sf"/>
</dbReference>
<keyword evidence="3" id="KW-0201">Cytochrome c-type biogenesis</keyword>
<dbReference type="EMBL" id="WTVH01000022">
    <property type="protein sequence ID" value="NMF94001.1"/>
    <property type="molecule type" value="Genomic_DNA"/>
</dbReference>
<dbReference type="InterPro" id="IPR004799">
    <property type="entry name" value="Periplasmic_diS_OxRdtase_DsbE"/>
</dbReference>
<protein>
    <submittedName>
        <fullName evidence="7">DsbE family thiol:disulfide interchange protein</fullName>
    </submittedName>
</protein>
<dbReference type="Pfam" id="PF08534">
    <property type="entry name" value="Redoxin"/>
    <property type="match status" value="1"/>
</dbReference>
<keyword evidence="5" id="KW-0676">Redox-active center</keyword>
<evidence type="ECO:0000259" key="6">
    <source>
        <dbReference type="PROSITE" id="PS51352"/>
    </source>
</evidence>
<dbReference type="Proteomes" id="UP000601990">
    <property type="component" value="Unassembled WGS sequence"/>
</dbReference>
<keyword evidence="4" id="KW-1015">Disulfide bond</keyword>
<evidence type="ECO:0000256" key="3">
    <source>
        <dbReference type="ARBA" id="ARBA00022748"/>
    </source>
</evidence>
<comment type="caution">
    <text evidence="7">The sequence shown here is derived from an EMBL/GenBank/DDBJ whole genome shotgun (WGS) entry which is preliminary data.</text>
</comment>
<feature type="domain" description="Thioredoxin" evidence="6">
    <location>
        <begin position="33"/>
        <end position="175"/>
    </location>
</feature>
<dbReference type="PANTHER" id="PTHR42852">
    <property type="entry name" value="THIOL:DISULFIDE INTERCHANGE PROTEIN DSBE"/>
    <property type="match status" value="1"/>
</dbReference>
<evidence type="ECO:0000313" key="8">
    <source>
        <dbReference type="Proteomes" id="UP000601990"/>
    </source>
</evidence>
<dbReference type="PROSITE" id="PS00194">
    <property type="entry name" value="THIOREDOXIN_1"/>
    <property type="match status" value="1"/>
</dbReference>
<sequence>MKAKFLVPLALFLVLAGFLGYGLQLNPREVPSPLVDKPAPEFRLATLAAPDTALGAADMRGEVWLLNVWASWCVSCREEHPVLMELARDKVVPLVGLNYKDTRPEAIAWLEAHGDPYTTSVVDADGRVGIDYGVYGVPETFLIDRQGVIRYKHIGPVTREAVRDVLLPKIAELARAS</sequence>
<dbReference type="RefSeq" id="WP_169199248.1">
    <property type="nucleotide sequence ID" value="NZ_WTVH02000008.1"/>
</dbReference>
<keyword evidence="8" id="KW-1185">Reference proteome</keyword>
<reference evidence="7" key="1">
    <citation type="submission" date="2019-12" db="EMBL/GenBank/DDBJ databases">
        <title>Comparative genomics gives insights into the taxonomy of the Azoarcus-Aromatoleum group and reveals separate origins of nif in the plant-associated Azoarcus and non-plant-associated Aromatoleum sub-groups.</title>
        <authorList>
            <person name="Lafos M."/>
            <person name="Maluk M."/>
            <person name="Batista M."/>
            <person name="Junghare M."/>
            <person name="Carmona M."/>
            <person name="Faoro H."/>
            <person name="Cruz L.M."/>
            <person name="Battistoni F."/>
            <person name="De Souza E."/>
            <person name="Pedrosa F."/>
            <person name="Chen W.-M."/>
            <person name="Poole P.S."/>
            <person name="Dixon R.A."/>
            <person name="James E.K."/>
        </authorList>
    </citation>
    <scope>NUCLEOTIDE SEQUENCE</scope>
    <source>
        <strain evidence="7">U120</strain>
    </source>
</reference>
<dbReference type="InterPro" id="IPR036249">
    <property type="entry name" value="Thioredoxin-like_sf"/>
</dbReference>
<dbReference type="PANTHER" id="PTHR42852:SF6">
    <property type="entry name" value="THIOL:DISULFIDE INTERCHANGE PROTEIN DSBE"/>
    <property type="match status" value="1"/>
</dbReference>
<dbReference type="PROSITE" id="PS51352">
    <property type="entry name" value="THIOREDOXIN_2"/>
    <property type="match status" value="1"/>
</dbReference>
<dbReference type="Gene3D" id="3.40.30.10">
    <property type="entry name" value="Glutaredoxin"/>
    <property type="match status" value="1"/>
</dbReference>
<dbReference type="CDD" id="cd03010">
    <property type="entry name" value="TlpA_like_DsbE"/>
    <property type="match status" value="1"/>
</dbReference>
<accession>A0ABX1N417</accession>
<dbReference type="NCBIfam" id="TIGR00385">
    <property type="entry name" value="dsbE"/>
    <property type="match status" value="1"/>
</dbReference>
<dbReference type="InterPro" id="IPR013740">
    <property type="entry name" value="Redoxin"/>
</dbReference>
<comment type="similarity">
    <text evidence="2">Belongs to the thioredoxin family. DsbE subfamily.</text>
</comment>
<dbReference type="InterPro" id="IPR017937">
    <property type="entry name" value="Thioredoxin_CS"/>
</dbReference>
<organism evidence="7 8">
    <name type="scientific">Aromatoleum buckelii</name>
    <dbReference type="NCBI Taxonomy" id="200254"/>
    <lineage>
        <taxon>Bacteria</taxon>
        <taxon>Pseudomonadati</taxon>
        <taxon>Pseudomonadota</taxon>
        <taxon>Betaproteobacteria</taxon>
        <taxon>Rhodocyclales</taxon>
        <taxon>Rhodocyclaceae</taxon>
        <taxon>Aromatoleum</taxon>
    </lineage>
</organism>
<evidence type="ECO:0000256" key="4">
    <source>
        <dbReference type="ARBA" id="ARBA00023157"/>
    </source>
</evidence>
<evidence type="ECO:0000256" key="2">
    <source>
        <dbReference type="ARBA" id="ARBA00007758"/>
    </source>
</evidence>
<name>A0ABX1N417_9RHOO</name>
<evidence type="ECO:0000256" key="1">
    <source>
        <dbReference type="ARBA" id="ARBA00004196"/>
    </source>
</evidence>
<comment type="subcellular location">
    <subcellularLocation>
        <location evidence="1">Cell envelope</location>
    </subcellularLocation>
</comment>
<evidence type="ECO:0000313" key="7">
    <source>
        <dbReference type="EMBL" id="NMF94001.1"/>
    </source>
</evidence>